<evidence type="ECO:0000256" key="2">
    <source>
        <dbReference type="ARBA" id="ARBA00004123"/>
    </source>
</evidence>
<feature type="region of interest" description="Disordered" evidence="12">
    <location>
        <begin position="1"/>
        <end position="42"/>
    </location>
</feature>
<accession>A0A316YY60</accession>
<keyword evidence="15" id="KW-1185">Reference proteome</keyword>
<dbReference type="Gene3D" id="3.30.2160.10">
    <property type="entry name" value="Hect, E3 ligase catalytic domain"/>
    <property type="match status" value="1"/>
</dbReference>
<dbReference type="GO" id="GO:0061630">
    <property type="term" value="F:ubiquitin protein ligase activity"/>
    <property type="evidence" value="ECO:0007669"/>
    <property type="project" value="UniProtKB-EC"/>
</dbReference>
<dbReference type="RefSeq" id="XP_025380221.1">
    <property type="nucleotide sequence ID" value="XM_025518644.1"/>
</dbReference>
<evidence type="ECO:0000256" key="8">
    <source>
        <dbReference type="ARBA" id="ARBA00022816"/>
    </source>
</evidence>
<dbReference type="InterPro" id="IPR035983">
    <property type="entry name" value="Hect_E3_ubiquitin_ligase"/>
</dbReference>
<comment type="catalytic activity">
    <reaction evidence="1">
        <text>S-ubiquitinyl-[E2 ubiquitin-conjugating enzyme]-L-cysteine + [acceptor protein]-L-lysine = [E2 ubiquitin-conjugating enzyme]-L-cysteine + N(6)-ubiquitinyl-[acceptor protein]-L-lysine.</text>
        <dbReference type="EC" id="2.3.2.26"/>
    </reaction>
</comment>
<feature type="compositionally biased region" description="Low complexity" evidence="12">
    <location>
        <begin position="101"/>
        <end position="112"/>
    </location>
</feature>
<dbReference type="FunFam" id="3.90.1750.10:FF:000003">
    <property type="entry name" value="E3 ubiquitin-protein ligase UPL1"/>
    <property type="match status" value="1"/>
</dbReference>
<dbReference type="FunFam" id="3.90.1750.10:FF:000026">
    <property type="entry name" value="E3 ubiquitin-protein ligase HACE1"/>
    <property type="match status" value="1"/>
</dbReference>
<evidence type="ECO:0000256" key="7">
    <source>
        <dbReference type="ARBA" id="ARBA00022786"/>
    </source>
</evidence>
<keyword evidence="9" id="KW-0539">Nucleus</keyword>
<dbReference type="GO" id="GO:0005634">
    <property type="term" value="C:nucleus"/>
    <property type="evidence" value="ECO:0007669"/>
    <property type="project" value="UniProtKB-SubCell"/>
</dbReference>
<name>A0A316YY60_9BASI</name>
<dbReference type="GeneID" id="37040560"/>
<comment type="similarity">
    <text evidence="10">Belongs to the UPL family. TOM1/PTR1 subfamily.</text>
</comment>
<dbReference type="GO" id="GO:0005737">
    <property type="term" value="C:cytoplasm"/>
    <property type="evidence" value="ECO:0007669"/>
    <property type="project" value="TreeGrafter"/>
</dbReference>
<dbReference type="OrthoDB" id="8068875at2759"/>
<dbReference type="EC" id="2.3.2.26" evidence="4"/>
<dbReference type="FunFam" id="3.30.2160.10:FF:000001">
    <property type="entry name" value="E3 ubiquitin-protein ligase NEDD4-like"/>
    <property type="match status" value="1"/>
</dbReference>
<evidence type="ECO:0000256" key="1">
    <source>
        <dbReference type="ARBA" id="ARBA00000885"/>
    </source>
</evidence>
<evidence type="ECO:0000256" key="9">
    <source>
        <dbReference type="ARBA" id="ARBA00023242"/>
    </source>
</evidence>
<evidence type="ECO:0000256" key="4">
    <source>
        <dbReference type="ARBA" id="ARBA00012485"/>
    </source>
</evidence>
<comment type="subcellular location">
    <subcellularLocation>
        <location evidence="2">Nucleus</location>
    </subcellularLocation>
</comment>
<dbReference type="SUPFAM" id="SSF56204">
    <property type="entry name" value="Hect, E3 ligase catalytic domain"/>
    <property type="match status" value="1"/>
</dbReference>
<feature type="active site" description="Glycyl thioester intermediate" evidence="11">
    <location>
        <position position="513"/>
    </location>
</feature>
<evidence type="ECO:0000259" key="13">
    <source>
        <dbReference type="PROSITE" id="PS50237"/>
    </source>
</evidence>
<evidence type="ECO:0000256" key="5">
    <source>
        <dbReference type="ARBA" id="ARBA00022448"/>
    </source>
</evidence>
<keyword evidence="6" id="KW-0808">Transferase</keyword>
<gene>
    <name evidence="14" type="ORF">FA10DRAFT_225377</name>
</gene>
<dbReference type="PANTHER" id="PTHR11254:SF67">
    <property type="entry name" value="E3 UBIQUITIN-PROTEIN LIGASE HUWE1"/>
    <property type="match status" value="1"/>
</dbReference>
<keyword evidence="8" id="KW-0509">mRNA transport</keyword>
<sequence>MGGSSGGRDGVTSSEPAVQREIERAEREGVAEEKAKGNDEEEKELARVYEAFDFDPLWSRLSEALTRMKGDPNAAQILLPLIESLMVVSKHAASSEPPPASSSSMRGSMSPMTERAPAPRTKKEQMYDNFFTFTERHRKVLNFMVRQNPSLMSGPFSLLVHNPKVLDFDNKRNFFTQQLHKARREHYTPLSLSVRRQYVFYDSFNFFARHSGPEIKHGKLTVRFYNEEGIDAGGVTREWFQVLARAMFNPDYALFQPCAADRTTYQPNRASAVNPDHLSYFRFVGRVIGKAIYDGRLLDAYFTRSFYKHILGKSVDYRDLEAVDPEYYKSLEWMLENDITDVLDLNFSVDAEEFGETKVIELKPGGTNIPVTEDNKQEYVRLVTEQRLTASIQKQIDAFLSGFNDVIPPELIRIFSEQELELLISGLPDIDVNAWKNNTELHGYTASDPVVQWWWRAVRSFDQTEKAKLLQFITGTSKVPLEGFAHLQGVQGTQRFNIHKAYGADRLPAAHTCFNQLDLPQYDSYEKLRSQLLLAMNEGGEGFGFA</sequence>
<dbReference type="GO" id="GO:0000209">
    <property type="term" value="P:protein polyubiquitination"/>
    <property type="evidence" value="ECO:0007669"/>
    <property type="project" value="TreeGrafter"/>
</dbReference>
<evidence type="ECO:0000313" key="14">
    <source>
        <dbReference type="EMBL" id="PWN93023.1"/>
    </source>
</evidence>
<dbReference type="GO" id="GO:0051028">
    <property type="term" value="P:mRNA transport"/>
    <property type="evidence" value="ECO:0007669"/>
    <property type="project" value="UniProtKB-KW"/>
</dbReference>
<keyword evidence="5" id="KW-0813">Transport</keyword>
<dbReference type="InterPro" id="IPR000569">
    <property type="entry name" value="HECT_dom"/>
</dbReference>
<dbReference type="InterPro" id="IPR050409">
    <property type="entry name" value="E3_ubiq-protein_ligase"/>
</dbReference>
<feature type="region of interest" description="Disordered" evidence="12">
    <location>
        <begin position="93"/>
        <end position="120"/>
    </location>
</feature>
<dbReference type="CDD" id="cd00078">
    <property type="entry name" value="HECTc"/>
    <property type="match status" value="1"/>
</dbReference>
<dbReference type="Pfam" id="PF00632">
    <property type="entry name" value="HECT"/>
    <property type="match status" value="1"/>
</dbReference>
<dbReference type="Gene3D" id="3.30.2410.10">
    <property type="entry name" value="Hect, E3 ligase catalytic domain"/>
    <property type="match status" value="1"/>
</dbReference>
<dbReference type="PANTHER" id="PTHR11254">
    <property type="entry name" value="HECT DOMAIN UBIQUITIN-PROTEIN LIGASE"/>
    <property type="match status" value="1"/>
</dbReference>
<dbReference type="Gene3D" id="3.90.1750.10">
    <property type="entry name" value="Hect, E3 ligase catalytic domains"/>
    <property type="match status" value="1"/>
</dbReference>
<protein>
    <recommendedName>
        <fullName evidence="4">HECT-type E3 ubiquitin transferase</fullName>
        <ecNumber evidence="4">2.3.2.26</ecNumber>
    </recommendedName>
</protein>
<evidence type="ECO:0000256" key="3">
    <source>
        <dbReference type="ARBA" id="ARBA00004906"/>
    </source>
</evidence>
<evidence type="ECO:0000313" key="15">
    <source>
        <dbReference type="Proteomes" id="UP000245768"/>
    </source>
</evidence>
<dbReference type="FunFam" id="3.30.2410.10:FF:000004">
    <property type="entry name" value="E3 ubiquitin-protein ligase HUWE1, variant"/>
    <property type="match status" value="1"/>
</dbReference>
<dbReference type="AlphaFoldDB" id="A0A316YY60"/>
<feature type="compositionally biased region" description="Basic and acidic residues" evidence="12">
    <location>
        <begin position="18"/>
        <end position="38"/>
    </location>
</feature>
<dbReference type="EMBL" id="KZ819634">
    <property type="protein sequence ID" value="PWN93023.1"/>
    <property type="molecule type" value="Genomic_DNA"/>
</dbReference>
<feature type="domain" description="HECT" evidence="13">
    <location>
        <begin position="211"/>
        <end position="546"/>
    </location>
</feature>
<dbReference type="GO" id="GO:0006511">
    <property type="term" value="P:ubiquitin-dependent protein catabolic process"/>
    <property type="evidence" value="ECO:0007669"/>
    <property type="project" value="TreeGrafter"/>
</dbReference>
<evidence type="ECO:0000256" key="12">
    <source>
        <dbReference type="SAM" id="MobiDB-lite"/>
    </source>
</evidence>
<evidence type="ECO:0000256" key="11">
    <source>
        <dbReference type="PROSITE-ProRule" id="PRU00104"/>
    </source>
</evidence>
<evidence type="ECO:0000256" key="6">
    <source>
        <dbReference type="ARBA" id="ARBA00022679"/>
    </source>
</evidence>
<dbReference type="SMART" id="SM00119">
    <property type="entry name" value="HECTc"/>
    <property type="match status" value="1"/>
</dbReference>
<comment type="pathway">
    <text evidence="3">Protein modification; protein ubiquitination.</text>
</comment>
<dbReference type="STRING" id="215250.A0A316YY60"/>
<evidence type="ECO:0000256" key="10">
    <source>
        <dbReference type="ARBA" id="ARBA00034494"/>
    </source>
</evidence>
<organism evidence="14 15">
    <name type="scientific">Acaromyces ingoldii</name>
    <dbReference type="NCBI Taxonomy" id="215250"/>
    <lineage>
        <taxon>Eukaryota</taxon>
        <taxon>Fungi</taxon>
        <taxon>Dikarya</taxon>
        <taxon>Basidiomycota</taxon>
        <taxon>Ustilaginomycotina</taxon>
        <taxon>Exobasidiomycetes</taxon>
        <taxon>Exobasidiales</taxon>
        <taxon>Cryptobasidiaceae</taxon>
        <taxon>Acaromyces</taxon>
    </lineage>
</organism>
<proteinExistence type="inferred from homology"/>
<dbReference type="PROSITE" id="PS50237">
    <property type="entry name" value="HECT"/>
    <property type="match status" value="1"/>
</dbReference>
<dbReference type="InParanoid" id="A0A316YY60"/>
<dbReference type="Proteomes" id="UP000245768">
    <property type="component" value="Unassembled WGS sequence"/>
</dbReference>
<reference evidence="14 15" key="1">
    <citation type="journal article" date="2018" name="Mol. Biol. Evol.">
        <title>Broad Genomic Sampling Reveals a Smut Pathogenic Ancestry of the Fungal Clade Ustilaginomycotina.</title>
        <authorList>
            <person name="Kijpornyongpan T."/>
            <person name="Mondo S.J."/>
            <person name="Barry K."/>
            <person name="Sandor L."/>
            <person name="Lee J."/>
            <person name="Lipzen A."/>
            <person name="Pangilinan J."/>
            <person name="LaButti K."/>
            <person name="Hainaut M."/>
            <person name="Henrissat B."/>
            <person name="Grigoriev I.V."/>
            <person name="Spatafora J.W."/>
            <person name="Aime M.C."/>
        </authorList>
    </citation>
    <scope>NUCLEOTIDE SEQUENCE [LARGE SCALE GENOMIC DNA]</scope>
    <source>
        <strain evidence="14 15">MCA 4198</strain>
    </source>
</reference>
<keyword evidence="7 11" id="KW-0833">Ubl conjugation pathway</keyword>